<keyword evidence="1" id="KW-0812">Transmembrane</keyword>
<accession>A0A1G8CKJ2</accession>
<keyword evidence="1" id="KW-0472">Membrane</keyword>
<dbReference type="OrthoDB" id="6887408at2"/>
<dbReference type="Proteomes" id="UP000198854">
    <property type="component" value="Unassembled WGS sequence"/>
</dbReference>
<protein>
    <submittedName>
        <fullName evidence="2">Uncharacterized protein</fullName>
    </submittedName>
</protein>
<dbReference type="STRING" id="861298.SAMN04488136_116121"/>
<dbReference type="AlphaFoldDB" id="A0A1G8CKJ2"/>
<dbReference type="EMBL" id="FNDD01000016">
    <property type="protein sequence ID" value="SDH46051.1"/>
    <property type="molecule type" value="Genomic_DNA"/>
</dbReference>
<dbReference type="RefSeq" id="WP_024701201.1">
    <property type="nucleotide sequence ID" value="NZ_FNDD01000016.1"/>
</dbReference>
<proteinExistence type="predicted"/>
<sequence>MNLDLFWPTLSQDSQSIKRELLEKDLDLITGLSTNDATGILLDESRRLYDQEQARRSTIDSKAGVYIAVSIALITILLSLAPVVIKLKIPVKFNLLSVLDLLTIAVFMLALTILVRCVMWSHKALKVSPFHLLNWKELITHNNTKTLQLQLVKKLLSTLRKNYDLTNDTVTCVKMAHALLTSAMFWLIAGILIQTISYFFYGYGFGDVGDVPNKDSLSPIINIFNIKSELV</sequence>
<evidence type="ECO:0000313" key="3">
    <source>
        <dbReference type="Proteomes" id="UP000198854"/>
    </source>
</evidence>
<evidence type="ECO:0000256" key="1">
    <source>
        <dbReference type="SAM" id="Phobius"/>
    </source>
</evidence>
<feature type="transmembrane region" description="Helical" evidence="1">
    <location>
        <begin position="97"/>
        <end position="119"/>
    </location>
</feature>
<gene>
    <name evidence="2" type="ORF">SAMN04488136_116121</name>
</gene>
<keyword evidence="3" id="KW-1185">Reference proteome</keyword>
<reference evidence="2 3" key="1">
    <citation type="submission" date="2016-10" db="EMBL/GenBank/DDBJ databases">
        <authorList>
            <person name="de Groot N.N."/>
        </authorList>
    </citation>
    <scope>NUCLEOTIDE SEQUENCE [LARGE SCALE GENOMIC DNA]</scope>
    <source>
        <strain evidence="2 3">CGMCC 1.10228</strain>
    </source>
</reference>
<feature type="transmembrane region" description="Helical" evidence="1">
    <location>
        <begin position="63"/>
        <end position="85"/>
    </location>
</feature>
<evidence type="ECO:0000313" key="2">
    <source>
        <dbReference type="EMBL" id="SDH46051.1"/>
    </source>
</evidence>
<feature type="transmembrane region" description="Helical" evidence="1">
    <location>
        <begin position="183"/>
        <end position="201"/>
    </location>
</feature>
<organism evidence="2 3">
    <name type="scientific">Vibrio xiamenensis</name>
    <dbReference type="NCBI Taxonomy" id="861298"/>
    <lineage>
        <taxon>Bacteria</taxon>
        <taxon>Pseudomonadati</taxon>
        <taxon>Pseudomonadota</taxon>
        <taxon>Gammaproteobacteria</taxon>
        <taxon>Vibrionales</taxon>
        <taxon>Vibrionaceae</taxon>
        <taxon>Vibrio</taxon>
    </lineage>
</organism>
<name>A0A1G8CKJ2_9VIBR</name>
<keyword evidence="1" id="KW-1133">Transmembrane helix</keyword>